<dbReference type="Pfam" id="PF00651">
    <property type="entry name" value="BTB"/>
    <property type="match status" value="1"/>
</dbReference>
<sequence>MYPYQSPSPDSAQGFSALKRNEKYFLTGGDLFFLVEQEHFRVHRYFFERESPYFKAQLAIPAAPGAPRQGSSITSSIILDDVRSADFARFLWVFYNPRYSLYDASIQDWTAILALAHRWNFHEVKNLAVRELEKLPVPDIDKIVIYHKYDVDRRLLERHYIAVCEREQPLSMIECRDLGLETTVKIFRARESVRSTRSADGIRSPITASPVELAGIVKDLFDISEILTSPVEDTNDTLPANIPGSNPAGRLVIQLLILKIFSVC</sequence>
<evidence type="ECO:0000259" key="1">
    <source>
        <dbReference type="PROSITE" id="PS50097"/>
    </source>
</evidence>
<evidence type="ECO:0000313" key="3">
    <source>
        <dbReference type="Proteomes" id="UP000297245"/>
    </source>
</evidence>
<proteinExistence type="predicted"/>
<dbReference type="Gene3D" id="3.30.710.10">
    <property type="entry name" value="Potassium Channel Kv1.1, Chain A"/>
    <property type="match status" value="1"/>
</dbReference>
<accession>A0A4V4HID0</accession>
<evidence type="ECO:0000313" key="2">
    <source>
        <dbReference type="EMBL" id="THV06186.1"/>
    </source>
</evidence>
<name>A0A4V4HID0_DENBC</name>
<protein>
    <recommendedName>
        <fullName evidence="1">BTB domain-containing protein</fullName>
    </recommendedName>
</protein>
<dbReference type="PROSITE" id="PS50097">
    <property type="entry name" value="BTB"/>
    <property type="match status" value="1"/>
</dbReference>
<organism evidence="2 3">
    <name type="scientific">Dendrothele bispora (strain CBS 962.96)</name>
    <dbReference type="NCBI Taxonomy" id="1314807"/>
    <lineage>
        <taxon>Eukaryota</taxon>
        <taxon>Fungi</taxon>
        <taxon>Dikarya</taxon>
        <taxon>Basidiomycota</taxon>
        <taxon>Agaricomycotina</taxon>
        <taxon>Agaricomycetes</taxon>
        <taxon>Agaricomycetidae</taxon>
        <taxon>Agaricales</taxon>
        <taxon>Agaricales incertae sedis</taxon>
        <taxon>Dendrothele</taxon>
    </lineage>
</organism>
<dbReference type="AlphaFoldDB" id="A0A4V4HID0"/>
<reference evidence="2 3" key="1">
    <citation type="journal article" date="2019" name="Nat. Ecol. Evol.">
        <title>Megaphylogeny resolves global patterns of mushroom evolution.</title>
        <authorList>
            <person name="Varga T."/>
            <person name="Krizsan K."/>
            <person name="Foldi C."/>
            <person name="Dima B."/>
            <person name="Sanchez-Garcia M."/>
            <person name="Sanchez-Ramirez S."/>
            <person name="Szollosi G.J."/>
            <person name="Szarkandi J.G."/>
            <person name="Papp V."/>
            <person name="Albert L."/>
            <person name="Andreopoulos W."/>
            <person name="Angelini C."/>
            <person name="Antonin V."/>
            <person name="Barry K.W."/>
            <person name="Bougher N.L."/>
            <person name="Buchanan P."/>
            <person name="Buyck B."/>
            <person name="Bense V."/>
            <person name="Catcheside P."/>
            <person name="Chovatia M."/>
            <person name="Cooper J."/>
            <person name="Damon W."/>
            <person name="Desjardin D."/>
            <person name="Finy P."/>
            <person name="Geml J."/>
            <person name="Haridas S."/>
            <person name="Hughes K."/>
            <person name="Justo A."/>
            <person name="Karasinski D."/>
            <person name="Kautmanova I."/>
            <person name="Kiss B."/>
            <person name="Kocsube S."/>
            <person name="Kotiranta H."/>
            <person name="LaButti K.M."/>
            <person name="Lechner B.E."/>
            <person name="Liimatainen K."/>
            <person name="Lipzen A."/>
            <person name="Lukacs Z."/>
            <person name="Mihaltcheva S."/>
            <person name="Morgado L.N."/>
            <person name="Niskanen T."/>
            <person name="Noordeloos M.E."/>
            <person name="Ohm R.A."/>
            <person name="Ortiz-Santana B."/>
            <person name="Ovrebo C."/>
            <person name="Racz N."/>
            <person name="Riley R."/>
            <person name="Savchenko A."/>
            <person name="Shiryaev A."/>
            <person name="Soop K."/>
            <person name="Spirin V."/>
            <person name="Szebenyi C."/>
            <person name="Tomsovsky M."/>
            <person name="Tulloss R.E."/>
            <person name="Uehling J."/>
            <person name="Grigoriev I.V."/>
            <person name="Vagvolgyi C."/>
            <person name="Papp T."/>
            <person name="Martin F.M."/>
            <person name="Miettinen O."/>
            <person name="Hibbett D.S."/>
            <person name="Nagy L.G."/>
        </authorList>
    </citation>
    <scope>NUCLEOTIDE SEQUENCE [LARGE SCALE GENOMIC DNA]</scope>
    <source>
        <strain evidence="2 3">CBS 962.96</strain>
    </source>
</reference>
<dbReference type="InterPro" id="IPR000210">
    <property type="entry name" value="BTB/POZ_dom"/>
</dbReference>
<dbReference type="EMBL" id="ML179044">
    <property type="protein sequence ID" value="THV06186.1"/>
    <property type="molecule type" value="Genomic_DNA"/>
</dbReference>
<feature type="domain" description="BTB" evidence="1">
    <location>
        <begin position="29"/>
        <end position="103"/>
    </location>
</feature>
<dbReference type="InterPro" id="IPR011333">
    <property type="entry name" value="SKP1/BTB/POZ_sf"/>
</dbReference>
<dbReference type="OrthoDB" id="9997739at2759"/>
<dbReference type="SMART" id="SM00225">
    <property type="entry name" value="BTB"/>
    <property type="match status" value="1"/>
</dbReference>
<dbReference type="SUPFAM" id="SSF54695">
    <property type="entry name" value="POZ domain"/>
    <property type="match status" value="1"/>
</dbReference>
<dbReference type="Proteomes" id="UP000297245">
    <property type="component" value="Unassembled WGS sequence"/>
</dbReference>
<keyword evidence="3" id="KW-1185">Reference proteome</keyword>
<gene>
    <name evidence="2" type="ORF">K435DRAFT_645658</name>
</gene>